<dbReference type="AlphaFoldDB" id="A0A067PVZ2"/>
<reference evidence="4" key="1">
    <citation type="journal article" date="2014" name="Proc. Natl. Acad. Sci. U.S.A.">
        <title>Extensive sampling of basidiomycete genomes demonstrates inadequacy of the white-rot/brown-rot paradigm for wood decay fungi.</title>
        <authorList>
            <person name="Riley R."/>
            <person name="Salamov A.A."/>
            <person name="Brown D.W."/>
            <person name="Nagy L.G."/>
            <person name="Floudas D."/>
            <person name="Held B.W."/>
            <person name="Levasseur A."/>
            <person name="Lombard V."/>
            <person name="Morin E."/>
            <person name="Otillar R."/>
            <person name="Lindquist E.A."/>
            <person name="Sun H."/>
            <person name="LaButti K.M."/>
            <person name="Schmutz J."/>
            <person name="Jabbour D."/>
            <person name="Luo H."/>
            <person name="Baker S.E."/>
            <person name="Pisabarro A.G."/>
            <person name="Walton J.D."/>
            <person name="Blanchette R.A."/>
            <person name="Henrissat B."/>
            <person name="Martin F."/>
            <person name="Cullen D."/>
            <person name="Hibbett D.S."/>
            <person name="Grigoriev I.V."/>
        </authorList>
    </citation>
    <scope>NUCLEOTIDE SEQUENCE [LARGE SCALE GENOMIC DNA]</scope>
    <source>
        <strain evidence="4">MUCL 33604</strain>
    </source>
</reference>
<sequence length="513" mass="55862">MFSAIAPENPVTRRYPWRHFPLVFFASSCVALVTLTLLNAAVAGYETVSTERGDKNVTQVLWWTPFIPGWLGPSSTCDDHAFGVGNAFQTNNSLFKWTVLHVNTSVSDKSSSAAGFQYAASPMSVCEINTNDGFALTVDSNTATVQAWGVYSCRSGGPEHTPFDIQGSYEFTVAETDLVYPPGSVVIPVNDVLGRLSQDLLESILIPPSPGAQSFVRVGVAGTPYCSALNGTNLTSPDQGDAFGCSQLPILITFRGVQVSIQGGPSSYIFDFDDLGDAKPAFRNFLAAFMEATDIDLGIYQPNSIYFDMTMFNDTITSYPLREGSHFSPTPGDDDLSWPYNAWSSTATNWSNAQILRTYPAHPAADGFIPINSSFHSPAIIDVPYLCHDLRIKSPLSFMASVFVGTASMFMAWVAVVLYIASALAKRTPQAGHGEWSEESGRPELPMTEVPSRADHSQYWVEPLRDSETDSGDWEKDALDAVSPIDHPVEHPVMIMDPGGRVGYFPPGRILRV</sequence>
<feature type="region of interest" description="Disordered" evidence="1">
    <location>
        <begin position="431"/>
        <end position="453"/>
    </location>
</feature>
<dbReference type="STRING" id="933084.A0A067PVZ2"/>
<evidence type="ECO:0000256" key="2">
    <source>
        <dbReference type="SAM" id="Phobius"/>
    </source>
</evidence>
<organism evidence="3 4">
    <name type="scientific">Jaapia argillacea MUCL 33604</name>
    <dbReference type="NCBI Taxonomy" id="933084"/>
    <lineage>
        <taxon>Eukaryota</taxon>
        <taxon>Fungi</taxon>
        <taxon>Dikarya</taxon>
        <taxon>Basidiomycota</taxon>
        <taxon>Agaricomycotina</taxon>
        <taxon>Agaricomycetes</taxon>
        <taxon>Agaricomycetidae</taxon>
        <taxon>Jaapiales</taxon>
        <taxon>Jaapiaceae</taxon>
        <taxon>Jaapia</taxon>
    </lineage>
</organism>
<evidence type="ECO:0000313" key="3">
    <source>
        <dbReference type="EMBL" id="KDQ54516.1"/>
    </source>
</evidence>
<dbReference type="Proteomes" id="UP000027265">
    <property type="component" value="Unassembled WGS sequence"/>
</dbReference>
<keyword evidence="2" id="KW-0812">Transmembrane</keyword>
<name>A0A067PVZ2_9AGAM</name>
<proteinExistence type="predicted"/>
<feature type="transmembrane region" description="Helical" evidence="2">
    <location>
        <begin position="396"/>
        <end position="421"/>
    </location>
</feature>
<keyword evidence="4" id="KW-1185">Reference proteome</keyword>
<dbReference type="OrthoDB" id="2564485at2759"/>
<evidence type="ECO:0000313" key="4">
    <source>
        <dbReference type="Proteomes" id="UP000027265"/>
    </source>
</evidence>
<dbReference type="InParanoid" id="A0A067PVZ2"/>
<evidence type="ECO:0000256" key="1">
    <source>
        <dbReference type="SAM" id="MobiDB-lite"/>
    </source>
</evidence>
<keyword evidence="2" id="KW-0472">Membrane</keyword>
<gene>
    <name evidence="3" type="ORF">JAAARDRAFT_209240</name>
</gene>
<dbReference type="EMBL" id="KL197728">
    <property type="protein sequence ID" value="KDQ54516.1"/>
    <property type="molecule type" value="Genomic_DNA"/>
</dbReference>
<dbReference type="HOGENOM" id="CLU_033918_1_0_1"/>
<keyword evidence="2" id="KW-1133">Transmembrane helix</keyword>
<protein>
    <submittedName>
        <fullName evidence="3">Uncharacterized protein</fullName>
    </submittedName>
</protein>
<accession>A0A067PVZ2</accession>